<accession>A0A1C5A3L5</accession>
<keyword evidence="2" id="KW-1185">Reference proteome</keyword>
<dbReference type="EMBL" id="FMCX01000007">
    <property type="protein sequence ID" value="SCF39805.1"/>
    <property type="molecule type" value="Genomic_DNA"/>
</dbReference>
<organism evidence="1 2">
    <name type="scientific">Micromonospora mirobrigensis</name>
    <dbReference type="NCBI Taxonomy" id="262898"/>
    <lineage>
        <taxon>Bacteria</taxon>
        <taxon>Bacillati</taxon>
        <taxon>Actinomycetota</taxon>
        <taxon>Actinomycetes</taxon>
        <taxon>Micromonosporales</taxon>
        <taxon>Micromonosporaceae</taxon>
        <taxon>Micromonospora</taxon>
    </lineage>
</organism>
<protein>
    <recommendedName>
        <fullName evidence="3">FXSXX-COOH protein</fullName>
    </recommendedName>
</protein>
<dbReference type="Proteomes" id="UP000199504">
    <property type="component" value="Unassembled WGS sequence"/>
</dbReference>
<evidence type="ECO:0000313" key="1">
    <source>
        <dbReference type="EMBL" id="SCF39805.1"/>
    </source>
</evidence>
<dbReference type="RefSeq" id="WP_088970417.1">
    <property type="nucleotide sequence ID" value="NZ_FMCX01000007.1"/>
</dbReference>
<dbReference type="AlphaFoldDB" id="A0A1C5A3L5"/>
<evidence type="ECO:0008006" key="3">
    <source>
        <dbReference type="Google" id="ProtNLM"/>
    </source>
</evidence>
<gene>
    <name evidence="1" type="ORF">GA0070564_107261</name>
</gene>
<sequence>MDQTPSRHLPPSLDVLTRSLHTPLGRVATEHPDTVALVRRRVLPHDATPPVAVPVAGFNSAI</sequence>
<proteinExistence type="predicted"/>
<evidence type="ECO:0000313" key="2">
    <source>
        <dbReference type="Proteomes" id="UP000199504"/>
    </source>
</evidence>
<dbReference type="STRING" id="262898.GA0070564_107261"/>
<reference evidence="2" key="1">
    <citation type="submission" date="2016-06" db="EMBL/GenBank/DDBJ databases">
        <authorList>
            <person name="Varghese N."/>
            <person name="Submissions Spin"/>
        </authorList>
    </citation>
    <scope>NUCLEOTIDE SEQUENCE [LARGE SCALE GENOMIC DNA]</scope>
    <source>
        <strain evidence="2">DSM 44830</strain>
    </source>
</reference>
<dbReference type="OrthoDB" id="3397157at2"/>
<name>A0A1C5A3L5_9ACTN</name>